<reference evidence="1 2" key="1">
    <citation type="submission" date="2013-12" db="EMBL/GenBank/DDBJ databases">
        <title>A Varibaculum cambriense genome reconstructed from a premature infant gut community with otherwise low bacterial novelty that shifts toward anaerobic metabolism during the third week of life.</title>
        <authorList>
            <person name="Brown C.T."/>
            <person name="Sharon I."/>
            <person name="Thomas B.C."/>
            <person name="Castelle C.J."/>
            <person name="Morowitz M.J."/>
            <person name="Banfield J.F."/>
        </authorList>
    </citation>
    <scope>NUCLEOTIDE SEQUENCE [LARGE SCALE GENOMIC DNA]</scope>
    <source>
        <strain evidence="2">DORA_11</strain>
    </source>
</reference>
<dbReference type="EMBL" id="AZMJ01000567">
    <property type="protein sequence ID" value="ETI97985.1"/>
    <property type="molecule type" value="Genomic_DNA"/>
</dbReference>
<name>W1UWY9_9FIRM</name>
<protein>
    <submittedName>
        <fullName evidence="1">Uncharacterized protein</fullName>
    </submittedName>
</protein>
<accession>W1UWY9</accession>
<sequence length="206" mass="24371">MEIKICYIDDNLDPFLVSYLDKSVCNCPDYKYEEYEVRPSLSYNDLLENETINMSDILIIDSRLFEEVEYTENTLTGEELRFIIRKVFPYKEVLVISQNDTSEYDIESKFKPSSPLENSSFEVYEKEAKLFYDKRLLPKIKDCRESIEATKNIFDRISNKGYMNSSMLLEQIRDTIDGDNNYTELSKEDIDNLINNFTKLREELNV</sequence>
<comment type="caution">
    <text evidence="1">The sequence shown here is derived from an EMBL/GenBank/DDBJ whole genome shotgun (WGS) entry which is preliminary data.</text>
</comment>
<proteinExistence type="predicted"/>
<gene>
    <name evidence="1" type="ORF">Q619_VDC00567G0034</name>
</gene>
<dbReference type="Proteomes" id="UP000018855">
    <property type="component" value="Unassembled WGS sequence"/>
</dbReference>
<dbReference type="AlphaFoldDB" id="W1UWY9"/>
<dbReference type="PATRIC" id="fig|1403949.3.peg.1332"/>
<evidence type="ECO:0000313" key="2">
    <source>
        <dbReference type="Proteomes" id="UP000018855"/>
    </source>
</evidence>
<organism evidence="1 2">
    <name type="scientific">Veillonella dispar DORA_11</name>
    <dbReference type="NCBI Taxonomy" id="1403949"/>
    <lineage>
        <taxon>Bacteria</taxon>
        <taxon>Bacillati</taxon>
        <taxon>Bacillota</taxon>
        <taxon>Negativicutes</taxon>
        <taxon>Veillonellales</taxon>
        <taxon>Veillonellaceae</taxon>
        <taxon>Veillonella</taxon>
    </lineage>
</organism>
<evidence type="ECO:0000313" key="1">
    <source>
        <dbReference type="EMBL" id="ETI97985.1"/>
    </source>
</evidence>